<evidence type="ECO:0000256" key="4">
    <source>
        <dbReference type="ARBA" id="ARBA00023136"/>
    </source>
</evidence>
<dbReference type="InterPro" id="IPR003760">
    <property type="entry name" value="PnrA-like"/>
</dbReference>
<dbReference type="RefSeq" id="WP_376868834.1">
    <property type="nucleotide sequence ID" value="NZ_JBHRUV010000035.1"/>
</dbReference>
<dbReference type="PANTHER" id="PTHR34296">
    <property type="entry name" value="TRANSCRIPTIONAL ACTIVATOR PROTEIN MED"/>
    <property type="match status" value="1"/>
</dbReference>
<comment type="subcellular location">
    <subcellularLocation>
        <location evidence="1">Cell membrane</location>
    </subcellularLocation>
</comment>
<proteinExistence type="predicted"/>
<evidence type="ECO:0000256" key="6">
    <source>
        <dbReference type="SAM" id="MobiDB-lite"/>
    </source>
</evidence>
<feature type="region of interest" description="Disordered" evidence="6">
    <location>
        <begin position="328"/>
        <end position="359"/>
    </location>
</feature>
<accession>A0ABV7LGR5</accession>
<keyword evidence="4" id="KW-0472">Membrane</keyword>
<evidence type="ECO:0000256" key="1">
    <source>
        <dbReference type="ARBA" id="ARBA00004236"/>
    </source>
</evidence>
<organism evidence="8 9">
    <name type="scientific">Camelimonas abortus</name>
    <dbReference type="NCBI Taxonomy" id="1017184"/>
    <lineage>
        <taxon>Bacteria</taxon>
        <taxon>Pseudomonadati</taxon>
        <taxon>Pseudomonadota</taxon>
        <taxon>Alphaproteobacteria</taxon>
        <taxon>Hyphomicrobiales</taxon>
        <taxon>Chelatococcaceae</taxon>
        <taxon>Camelimonas</taxon>
    </lineage>
</organism>
<keyword evidence="2" id="KW-1003">Cell membrane</keyword>
<evidence type="ECO:0000256" key="5">
    <source>
        <dbReference type="ARBA" id="ARBA00023288"/>
    </source>
</evidence>
<keyword evidence="3" id="KW-0732">Signal</keyword>
<keyword evidence="5" id="KW-0449">Lipoprotein</keyword>
<protein>
    <submittedName>
        <fullName evidence="8">BMP family protein</fullName>
    </submittedName>
</protein>
<evidence type="ECO:0000313" key="9">
    <source>
        <dbReference type="Proteomes" id="UP001595536"/>
    </source>
</evidence>
<evidence type="ECO:0000256" key="2">
    <source>
        <dbReference type="ARBA" id="ARBA00022475"/>
    </source>
</evidence>
<evidence type="ECO:0000259" key="7">
    <source>
        <dbReference type="Pfam" id="PF02608"/>
    </source>
</evidence>
<dbReference type="Proteomes" id="UP001595536">
    <property type="component" value="Unassembled WGS sequence"/>
</dbReference>
<name>A0ABV7LGR5_9HYPH</name>
<comment type="caution">
    <text evidence="8">The sequence shown here is derived from an EMBL/GenBank/DDBJ whole genome shotgun (WGS) entry which is preliminary data.</text>
</comment>
<feature type="domain" description="ABC transporter substrate-binding protein PnrA-like" evidence="7">
    <location>
        <begin position="49"/>
        <end position="260"/>
    </location>
</feature>
<dbReference type="PANTHER" id="PTHR34296:SF2">
    <property type="entry name" value="ABC TRANSPORTER GUANOSINE-BINDING PROTEIN NUPN"/>
    <property type="match status" value="1"/>
</dbReference>
<feature type="region of interest" description="Disordered" evidence="6">
    <location>
        <begin position="1"/>
        <end position="29"/>
    </location>
</feature>
<dbReference type="InterPro" id="IPR050957">
    <property type="entry name" value="BMP_lipoprotein"/>
</dbReference>
<evidence type="ECO:0000313" key="8">
    <source>
        <dbReference type="EMBL" id="MFC3266328.1"/>
    </source>
</evidence>
<evidence type="ECO:0000256" key="3">
    <source>
        <dbReference type="ARBA" id="ARBA00022729"/>
    </source>
</evidence>
<gene>
    <name evidence="8" type="ORF">ACFOEX_08180</name>
</gene>
<dbReference type="Pfam" id="PF02608">
    <property type="entry name" value="Bmp"/>
    <property type="match status" value="1"/>
</dbReference>
<keyword evidence="9" id="KW-1185">Reference proteome</keyword>
<reference evidence="9" key="1">
    <citation type="journal article" date="2019" name="Int. J. Syst. Evol. Microbiol.">
        <title>The Global Catalogue of Microorganisms (GCM) 10K type strain sequencing project: providing services to taxonomists for standard genome sequencing and annotation.</title>
        <authorList>
            <consortium name="The Broad Institute Genomics Platform"/>
            <consortium name="The Broad Institute Genome Sequencing Center for Infectious Disease"/>
            <person name="Wu L."/>
            <person name="Ma J."/>
        </authorList>
    </citation>
    <scope>NUCLEOTIDE SEQUENCE [LARGE SCALE GENOMIC DNA]</scope>
    <source>
        <strain evidence="9">CCM 7941</strain>
    </source>
</reference>
<feature type="non-terminal residue" evidence="8">
    <location>
        <position position="1"/>
    </location>
</feature>
<sequence>ARRAPAAPGQDAAPGRETAAPASREPAAPAQTAAVLVISDGVSDDAPLGGVDAAVRRFNAAGGRATLAVAAPAKAEEKLRAIARDNRAVIVVTGGAADPVAKVARETPETRFTLVGGQAEGDNVRSIRFRDAETDWLAGWLAGKAVGDGDVGLVGLQGDPAARESLCAVAQGLAAATPGARLLPDLAAPEADGALAARAGARLTARQIDRGAQVVLTAPGAVGAGAMDAVHDAGALGAPRDARFLTLFPRNVLATRTRNYEGVTFDALRASGDAWRPGATSVGLADGAVDIALNDGAVADAPALREALAAGRRAIASGAVSGVGFGPDGTCSVRRTPPQYPPPARAGGPLSQRPDGAGR</sequence>
<dbReference type="EMBL" id="JBHRUV010000035">
    <property type="protein sequence ID" value="MFC3266328.1"/>
    <property type="molecule type" value="Genomic_DNA"/>
</dbReference>
<dbReference type="Gene3D" id="3.40.50.2300">
    <property type="match status" value="2"/>
</dbReference>